<reference evidence="2" key="1">
    <citation type="submission" date="2025-08" db="UniProtKB">
        <authorList>
            <consortium name="RefSeq"/>
        </authorList>
    </citation>
    <scope>IDENTIFICATION</scope>
</reference>
<keyword evidence="1" id="KW-1185">Reference proteome</keyword>
<dbReference type="KEGG" id="bim:112212576"/>
<evidence type="ECO:0000313" key="1">
    <source>
        <dbReference type="Proteomes" id="UP000515180"/>
    </source>
</evidence>
<evidence type="ECO:0000313" key="2">
    <source>
        <dbReference type="RefSeq" id="XP_024222264.1"/>
    </source>
</evidence>
<protein>
    <submittedName>
        <fullName evidence="2">Uncharacterized protein LOC112212576</fullName>
    </submittedName>
</protein>
<accession>A0A6P6FB60</accession>
<name>A0A6P6FB60_BOMIM</name>
<dbReference type="AlphaFoldDB" id="A0A6P6FB60"/>
<dbReference type="GeneID" id="112212576"/>
<proteinExistence type="predicted"/>
<dbReference type="Proteomes" id="UP000515180">
    <property type="component" value="Unplaced"/>
</dbReference>
<gene>
    <name evidence="2" type="primary">LOC112212576</name>
</gene>
<dbReference type="RefSeq" id="XP_024222264.1">
    <property type="nucleotide sequence ID" value="XM_024366496.2"/>
</dbReference>
<sequence>MREDRELKEGEEVGTAELIRHQSTAFETNSRKTVNAWCAQETFCRRALRKTNYRFRTTDLDRIIEHGNFEEPRTTDQSSFEEEKTLTTEWLESIYQRTSDNVGW</sequence>
<organism evidence="1 2">
    <name type="scientific">Bombus impatiens</name>
    <name type="common">Bumblebee</name>
    <dbReference type="NCBI Taxonomy" id="132113"/>
    <lineage>
        <taxon>Eukaryota</taxon>
        <taxon>Metazoa</taxon>
        <taxon>Ecdysozoa</taxon>
        <taxon>Arthropoda</taxon>
        <taxon>Hexapoda</taxon>
        <taxon>Insecta</taxon>
        <taxon>Pterygota</taxon>
        <taxon>Neoptera</taxon>
        <taxon>Endopterygota</taxon>
        <taxon>Hymenoptera</taxon>
        <taxon>Apocrita</taxon>
        <taxon>Aculeata</taxon>
        <taxon>Apoidea</taxon>
        <taxon>Anthophila</taxon>
        <taxon>Apidae</taxon>
        <taxon>Bombus</taxon>
        <taxon>Pyrobombus</taxon>
    </lineage>
</organism>